<feature type="compositionally biased region" description="Basic and acidic residues" evidence="11">
    <location>
        <begin position="694"/>
        <end position="712"/>
    </location>
</feature>
<evidence type="ECO:0000256" key="9">
    <source>
        <dbReference type="PROSITE-ProRule" id="PRU00552"/>
    </source>
</evidence>
<keyword evidence="16" id="KW-1185">Reference proteome</keyword>
<name>A0A3Q1E9N0_9TELE</name>
<dbReference type="PROSITE" id="PS51192">
    <property type="entry name" value="HELICASE_ATP_BIND_1"/>
    <property type="match status" value="1"/>
</dbReference>
<dbReference type="PROSITE" id="PS00039">
    <property type="entry name" value="DEAD_ATP_HELICASE"/>
    <property type="match status" value="1"/>
</dbReference>
<dbReference type="Pfam" id="PF00271">
    <property type="entry name" value="Helicase_C"/>
    <property type="match status" value="1"/>
</dbReference>
<dbReference type="SMART" id="SM00487">
    <property type="entry name" value="DEXDc"/>
    <property type="match status" value="1"/>
</dbReference>
<organism evidence="15 16">
    <name type="scientific">Acanthochromis polyacanthus</name>
    <name type="common">spiny chromis</name>
    <dbReference type="NCBI Taxonomy" id="80966"/>
    <lineage>
        <taxon>Eukaryota</taxon>
        <taxon>Metazoa</taxon>
        <taxon>Chordata</taxon>
        <taxon>Craniata</taxon>
        <taxon>Vertebrata</taxon>
        <taxon>Euteleostomi</taxon>
        <taxon>Actinopterygii</taxon>
        <taxon>Neopterygii</taxon>
        <taxon>Teleostei</taxon>
        <taxon>Neoteleostei</taxon>
        <taxon>Acanthomorphata</taxon>
        <taxon>Ovalentaria</taxon>
        <taxon>Pomacentridae</taxon>
        <taxon>Acanthochromis</taxon>
    </lineage>
</organism>
<feature type="compositionally biased region" description="Basic and acidic residues" evidence="11">
    <location>
        <begin position="659"/>
        <end position="674"/>
    </location>
</feature>
<evidence type="ECO:0000256" key="1">
    <source>
        <dbReference type="ARBA" id="ARBA00012552"/>
    </source>
</evidence>
<evidence type="ECO:0000256" key="8">
    <source>
        <dbReference type="PROSITE-ProRule" id="PRU00117"/>
    </source>
</evidence>
<feature type="domain" description="Helicase ATP-binding" evidence="12">
    <location>
        <begin position="294"/>
        <end position="469"/>
    </location>
</feature>
<evidence type="ECO:0000256" key="11">
    <source>
        <dbReference type="SAM" id="MobiDB-lite"/>
    </source>
</evidence>
<feature type="short sequence motif" description="Q motif" evidence="9">
    <location>
        <begin position="263"/>
        <end position="291"/>
    </location>
</feature>
<feature type="region of interest" description="Disordered" evidence="11">
    <location>
        <begin position="659"/>
        <end position="712"/>
    </location>
</feature>
<evidence type="ECO:0000256" key="2">
    <source>
        <dbReference type="ARBA" id="ARBA00022741"/>
    </source>
</evidence>
<dbReference type="InterPro" id="IPR014014">
    <property type="entry name" value="RNA_helicase_DEAD_Q_motif"/>
</dbReference>
<dbReference type="InterPro" id="IPR027417">
    <property type="entry name" value="P-loop_NTPase"/>
</dbReference>
<protein>
    <recommendedName>
        <fullName evidence="1">RNA helicase</fullName>
        <ecNumber evidence="1">3.6.4.13</ecNumber>
    </recommendedName>
</protein>
<dbReference type="FunCoup" id="A0A3Q1E9N0">
    <property type="interactions" value="73"/>
</dbReference>
<evidence type="ECO:0000256" key="3">
    <source>
        <dbReference type="ARBA" id="ARBA00022801"/>
    </source>
</evidence>
<dbReference type="PROSITE" id="PS51194">
    <property type="entry name" value="HELICASE_CTER"/>
    <property type="match status" value="1"/>
</dbReference>
<dbReference type="SUPFAM" id="SSF54791">
    <property type="entry name" value="Eukaryotic type KH-domain (KH-domain type I)"/>
    <property type="match status" value="1"/>
</dbReference>
<evidence type="ECO:0000313" key="15">
    <source>
        <dbReference type="Ensembl" id="ENSAPOP00000000491.1"/>
    </source>
</evidence>
<evidence type="ECO:0000256" key="5">
    <source>
        <dbReference type="ARBA" id="ARBA00022840"/>
    </source>
</evidence>
<proteinExistence type="inferred from homology"/>
<evidence type="ECO:0000256" key="7">
    <source>
        <dbReference type="ARBA" id="ARBA00047984"/>
    </source>
</evidence>
<dbReference type="FunFam" id="3.40.50.300:FF:000079">
    <property type="entry name" value="probable ATP-dependent RNA helicase DDX17"/>
    <property type="match status" value="1"/>
</dbReference>
<evidence type="ECO:0000256" key="6">
    <source>
        <dbReference type="ARBA" id="ARBA00022884"/>
    </source>
</evidence>
<dbReference type="InterPro" id="IPR000629">
    <property type="entry name" value="RNA-helicase_DEAD-box_CS"/>
</dbReference>
<dbReference type="InParanoid" id="A0A3Q1E9N0"/>
<evidence type="ECO:0000256" key="10">
    <source>
        <dbReference type="RuleBase" id="RU000492"/>
    </source>
</evidence>
<dbReference type="SUPFAM" id="SSF52540">
    <property type="entry name" value="P-loop containing nucleoside triphosphate hydrolases"/>
    <property type="match status" value="2"/>
</dbReference>
<evidence type="ECO:0000259" key="13">
    <source>
        <dbReference type="PROSITE" id="PS51194"/>
    </source>
</evidence>
<evidence type="ECO:0000259" key="14">
    <source>
        <dbReference type="PROSITE" id="PS51195"/>
    </source>
</evidence>
<feature type="domain" description="Helicase C-terminal" evidence="13">
    <location>
        <begin position="481"/>
        <end position="651"/>
    </location>
</feature>
<dbReference type="Ensembl" id="ENSAPOT00000016767.1">
    <property type="protein sequence ID" value="ENSAPOP00000000491.1"/>
    <property type="gene ID" value="ENSAPOG00000001712.1"/>
</dbReference>
<dbReference type="GO" id="GO:0003723">
    <property type="term" value="F:RNA binding"/>
    <property type="evidence" value="ECO:0007669"/>
    <property type="project" value="UniProtKB-UniRule"/>
</dbReference>
<evidence type="ECO:0000259" key="12">
    <source>
        <dbReference type="PROSITE" id="PS51192"/>
    </source>
</evidence>
<dbReference type="STRING" id="80966.ENSAPOP00000000491"/>
<dbReference type="InterPro" id="IPR001650">
    <property type="entry name" value="Helicase_C-like"/>
</dbReference>
<dbReference type="AlphaFoldDB" id="A0A3Q1E9N0"/>
<keyword evidence="5 10" id="KW-0067">ATP-binding</keyword>
<dbReference type="Gene3D" id="3.40.50.300">
    <property type="entry name" value="P-loop containing nucleotide triphosphate hydrolases"/>
    <property type="match status" value="2"/>
</dbReference>
<dbReference type="PROSITE" id="PS50084">
    <property type="entry name" value="KH_TYPE_1"/>
    <property type="match status" value="1"/>
</dbReference>
<evidence type="ECO:0000256" key="4">
    <source>
        <dbReference type="ARBA" id="ARBA00022806"/>
    </source>
</evidence>
<evidence type="ECO:0000313" key="16">
    <source>
        <dbReference type="Proteomes" id="UP000257200"/>
    </source>
</evidence>
<dbReference type="InterPro" id="IPR036612">
    <property type="entry name" value="KH_dom_type_1_sf"/>
</dbReference>
<dbReference type="PANTHER" id="PTHR47958">
    <property type="entry name" value="ATP-DEPENDENT RNA HELICASE DBP3"/>
    <property type="match status" value="1"/>
</dbReference>
<dbReference type="CDD" id="cd18787">
    <property type="entry name" value="SF2_C_DEAD"/>
    <property type="match status" value="1"/>
</dbReference>
<dbReference type="Pfam" id="PF00270">
    <property type="entry name" value="DEAD"/>
    <property type="match status" value="1"/>
</dbReference>
<dbReference type="Gene3D" id="3.30.1370.10">
    <property type="entry name" value="K Homology domain, type 1"/>
    <property type="match status" value="1"/>
</dbReference>
<keyword evidence="4 10" id="KW-0347">Helicase</keyword>
<dbReference type="Proteomes" id="UP000257200">
    <property type="component" value="Unplaced"/>
</dbReference>
<dbReference type="InterPro" id="IPR004088">
    <property type="entry name" value="KH_dom_type_1"/>
</dbReference>
<comment type="catalytic activity">
    <reaction evidence="7">
        <text>ATP + H2O = ADP + phosphate + H(+)</text>
        <dbReference type="Rhea" id="RHEA:13065"/>
        <dbReference type="ChEBI" id="CHEBI:15377"/>
        <dbReference type="ChEBI" id="CHEBI:15378"/>
        <dbReference type="ChEBI" id="CHEBI:30616"/>
        <dbReference type="ChEBI" id="CHEBI:43474"/>
        <dbReference type="ChEBI" id="CHEBI:456216"/>
        <dbReference type="EC" id="3.6.4.13"/>
    </reaction>
</comment>
<reference evidence="15" key="2">
    <citation type="submission" date="2025-09" db="UniProtKB">
        <authorList>
            <consortium name="Ensembl"/>
        </authorList>
    </citation>
    <scope>IDENTIFICATION</scope>
</reference>
<keyword evidence="6 8" id="KW-0694">RNA-binding</keyword>
<comment type="similarity">
    <text evidence="10">Belongs to the DEAD box helicase family.</text>
</comment>
<dbReference type="InterPro" id="IPR014001">
    <property type="entry name" value="Helicase_ATP-bd"/>
</dbReference>
<dbReference type="Pfam" id="PF00013">
    <property type="entry name" value="KH_1"/>
    <property type="match status" value="1"/>
</dbReference>
<dbReference type="SMART" id="SM00490">
    <property type="entry name" value="HELICc"/>
    <property type="match status" value="1"/>
</dbReference>
<dbReference type="GO" id="GO:0003724">
    <property type="term" value="F:RNA helicase activity"/>
    <property type="evidence" value="ECO:0007669"/>
    <property type="project" value="UniProtKB-EC"/>
</dbReference>
<accession>A0A3Q1E9N0</accession>
<feature type="compositionally biased region" description="Gly residues" evidence="11">
    <location>
        <begin position="675"/>
        <end position="693"/>
    </location>
</feature>
<sequence>MSDWEDEYDGDGVAIQKPAAKSAPIERKMSLDYRQGQNVHFGVRRCGRFGSEGAANVSGEGSQSKWWRDGGNRGGFAQRRTFDNLKSDSSRPVTFTVENAVVGRIIGRGGAKIRELEESSGAKIKASCCLSRWYSVTICQWCIIFCCVLLCFSGAGRRPDYDGGSDGVRNSSVWSSAELEAAKVVSAPPPIDWNTIRENKDKYEELKWKDLPPLKKKFYIEAESVSMLSAEEVSEWRKENNNIFVDDLKEEGQKRHIPNPCRSFLEAFELYPEIMENIDRVGFVKPTPIQSQAWPVLLSGEDLIAIAQTGTGKTLAYLLPGFIHMDGQPVPRDERGGPGMLVLTPTRELALQIETECNKYRYKGYKSICIYGGGDRRGQIKLVKGGVDIVIATPGRLNDLQMNELINLRSITYLVLDEADRMLDMGFEPQIMKILLDIRPDRQTVMTSATWPTGVRRLAKSYLKNPMMVYVGTLDLAAVSTVQQTVLIVHEEEKKSYVFDFIRNMLPLDKVLIFVGKKLMADDLSSDMCLQGLAVQSLHGDREQCDREEALKDFKESRVRILVATDLASRGLDVHDITHVFNFDFPRNIEEYVHRVGRTGRAGYRRYLPVVERSGAALTLVTRDDWRNAPELIPILERAGQEVPEELILMAERYEKHKREKDLCNPKGGHERGGGRQGGGGGGGRRGAGGGGWGRRDGGGRGGRDRGQHWGF</sequence>
<reference evidence="15" key="1">
    <citation type="submission" date="2025-08" db="UniProtKB">
        <authorList>
            <consortium name="Ensembl"/>
        </authorList>
    </citation>
    <scope>IDENTIFICATION</scope>
</reference>
<dbReference type="PROSITE" id="PS51195">
    <property type="entry name" value="Q_MOTIF"/>
    <property type="match status" value="1"/>
</dbReference>
<dbReference type="EC" id="3.6.4.13" evidence="1"/>
<keyword evidence="3 10" id="KW-0378">Hydrolase</keyword>
<dbReference type="GO" id="GO:0016787">
    <property type="term" value="F:hydrolase activity"/>
    <property type="evidence" value="ECO:0007669"/>
    <property type="project" value="UniProtKB-KW"/>
</dbReference>
<dbReference type="GO" id="GO:0005524">
    <property type="term" value="F:ATP binding"/>
    <property type="evidence" value="ECO:0007669"/>
    <property type="project" value="UniProtKB-KW"/>
</dbReference>
<dbReference type="GeneTree" id="ENSGT00940000163653"/>
<feature type="domain" description="DEAD-box RNA helicase Q" evidence="14">
    <location>
        <begin position="263"/>
        <end position="291"/>
    </location>
</feature>
<dbReference type="CDD" id="cd17958">
    <property type="entry name" value="DEADc_DDX43_DDX53"/>
    <property type="match status" value="1"/>
</dbReference>
<keyword evidence="2 10" id="KW-0547">Nucleotide-binding</keyword>
<dbReference type="InterPro" id="IPR011545">
    <property type="entry name" value="DEAD/DEAH_box_helicase_dom"/>
</dbReference>